<sequence>IKIELIVCLSDLSKWMNESTTEWVNRRMGQQARYARITIALPILPAATAAAAARTNAVTLYGLYHTRTWVSRR</sequence>
<evidence type="ECO:0000313" key="2">
    <source>
        <dbReference type="Proteomes" id="UP000606786"/>
    </source>
</evidence>
<proteinExistence type="predicted"/>
<keyword evidence="2" id="KW-1185">Reference proteome</keyword>
<dbReference type="Proteomes" id="UP000606786">
    <property type="component" value="Unassembled WGS sequence"/>
</dbReference>
<gene>
    <name evidence="1" type="ORF">CCAP1982_LOCUS2122</name>
</gene>
<reference evidence="1" key="1">
    <citation type="submission" date="2020-11" db="EMBL/GenBank/DDBJ databases">
        <authorList>
            <person name="Whitehead M."/>
        </authorList>
    </citation>
    <scope>NUCLEOTIDE SEQUENCE</scope>
    <source>
        <strain evidence="1">EGII</strain>
    </source>
</reference>
<evidence type="ECO:0000313" key="1">
    <source>
        <dbReference type="EMBL" id="CAD6993305.1"/>
    </source>
</evidence>
<name>A0A811U7Q5_CERCA</name>
<protein>
    <submittedName>
        <fullName evidence="1">(Mediterranean fruit fly) hypothetical protein</fullName>
    </submittedName>
</protein>
<feature type="non-terminal residue" evidence="1">
    <location>
        <position position="1"/>
    </location>
</feature>
<dbReference type="EMBL" id="CAJHJT010000001">
    <property type="protein sequence ID" value="CAD6993305.1"/>
    <property type="molecule type" value="Genomic_DNA"/>
</dbReference>
<comment type="caution">
    <text evidence="1">The sequence shown here is derived from an EMBL/GenBank/DDBJ whole genome shotgun (WGS) entry which is preliminary data.</text>
</comment>
<organism evidence="1 2">
    <name type="scientific">Ceratitis capitata</name>
    <name type="common">Mediterranean fruit fly</name>
    <name type="synonym">Tephritis capitata</name>
    <dbReference type="NCBI Taxonomy" id="7213"/>
    <lineage>
        <taxon>Eukaryota</taxon>
        <taxon>Metazoa</taxon>
        <taxon>Ecdysozoa</taxon>
        <taxon>Arthropoda</taxon>
        <taxon>Hexapoda</taxon>
        <taxon>Insecta</taxon>
        <taxon>Pterygota</taxon>
        <taxon>Neoptera</taxon>
        <taxon>Endopterygota</taxon>
        <taxon>Diptera</taxon>
        <taxon>Brachycera</taxon>
        <taxon>Muscomorpha</taxon>
        <taxon>Tephritoidea</taxon>
        <taxon>Tephritidae</taxon>
        <taxon>Ceratitis</taxon>
        <taxon>Ceratitis</taxon>
    </lineage>
</organism>
<accession>A0A811U7Q5</accession>
<dbReference type="AlphaFoldDB" id="A0A811U7Q5"/>